<dbReference type="InterPro" id="IPR036567">
    <property type="entry name" value="RHF-like"/>
</dbReference>
<dbReference type="OrthoDB" id="3825664at2"/>
<dbReference type="Proteomes" id="UP000184363">
    <property type="component" value="Unassembled WGS sequence"/>
</dbReference>
<evidence type="ECO:0000256" key="1">
    <source>
        <dbReference type="SAM" id="MobiDB-lite"/>
    </source>
</evidence>
<protein>
    <submittedName>
        <fullName evidence="3">Sigma 54 modulation/S30EA ribosomal protein C terminus</fullName>
    </submittedName>
</protein>
<evidence type="ECO:0000259" key="2">
    <source>
        <dbReference type="Pfam" id="PF16321"/>
    </source>
</evidence>
<proteinExistence type="predicted"/>
<dbReference type="Gene3D" id="3.30.505.50">
    <property type="entry name" value="Sigma 54 modulation/S30EA ribosomal protein, C-terminal domain"/>
    <property type="match status" value="2"/>
</dbReference>
<keyword evidence="3" id="KW-0687">Ribonucleoprotein</keyword>
<sequence>MRKSSAAPAPIDVHVSGDCPADVEEYAKERIGAALRFARGPVLHARVRITHHDDPAVDLPVVAQANLDVNGRPVRSQVRARTDREALDLLKDRLRNQLQHRLRRAVGHWEDRRGRGALPAGGRPPGEVHEWRHGDPPTRRPPYFPRPPEERRIIRRKTFTLDTCTVDEAVFDMEAMDYDFHLFTELGTEQDSVLYRTGSGDYRLAQVQPRPDALATHAAPVTVSETPAPVLSADEAVQRMAAFDYPFLFYVDRERGRGAVLYHRYDGHYGLITPADDGG</sequence>
<name>A0A1M6S0B5_PSETH</name>
<dbReference type="STRING" id="1848.SAMN05443637_105252"/>
<gene>
    <name evidence="3" type="ORF">SAMN05443637_105252</name>
</gene>
<dbReference type="PANTHER" id="PTHR33231">
    <property type="entry name" value="30S RIBOSOMAL PROTEIN"/>
    <property type="match status" value="1"/>
</dbReference>
<dbReference type="EMBL" id="FRAP01000005">
    <property type="protein sequence ID" value="SHK38153.1"/>
    <property type="molecule type" value="Genomic_DNA"/>
</dbReference>
<evidence type="ECO:0000313" key="3">
    <source>
        <dbReference type="EMBL" id="SHK38153.1"/>
    </source>
</evidence>
<dbReference type="InterPro" id="IPR032528">
    <property type="entry name" value="Ribosom_S30AE_C"/>
</dbReference>
<dbReference type="PANTHER" id="PTHR33231:SF1">
    <property type="entry name" value="30S RIBOSOMAL PROTEIN"/>
    <property type="match status" value="1"/>
</dbReference>
<keyword evidence="3" id="KW-0689">Ribosomal protein</keyword>
<dbReference type="SUPFAM" id="SSF69754">
    <property type="entry name" value="Ribosome binding protein Y (YfiA homologue)"/>
    <property type="match status" value="1"/>
</dbReference>
<organism evidence="3 4">
    <name type="scientific">Pseudonocardia thermophila</name>
    <dbReference type="NCBI Taxonomy" id="1848"/>
    <lineage>
        <taxon>Bacteria</taxon>
        <taxon>Bacillati</taxon>
        <taxon>Actinomycetota</taxon>
        <taxon>Actinomycetes</taxon>
        <taxon>Pseudonocardiales</taxon>
        <taxon>Pseudonocardiaceae</taxon>
        <taxon>Pseudonocardia</taxon>
    </lineage>
</organism>
<dbReference type="Gene3D" id="3.30.160.100">
    <property type="entry name" value="Ribosome hibernation promotion factor-like"/>
    <property type="match status" value="1"/>
</dbReference>
<dbReference type="InterPro" id="IPR050574">
    <property type="entry name" value="HPF/YfiA_ribosome-assoc"/>
</dbReference>
<feature type="domain" description="Sigma 54 modulation/S30EA ribosomal protein C-terminal" evidence="2">
    <location>
        <begin position="149"/>
        <end position="204"/>
    </location>
</feature>
<keyword evidence="4" id="KW-1185">Reference proteome</keyword>
<dbReference type="Pfam" id="PF16321">
    <property type="entry name" value="Ribosom_S30AE_C"/>
    <property type="match status" value="2"/>
</dbReference>
<dbReference type="GO" id="GO:0045900">
    <property type="term" value="P:negative regulation of translational elongation"/>
    <property type="evidence" value="ECO:0007669"/>
    <property type="project" value="TreeGrafter"/>
</dbReference>
<feature type="region of interest" description="Disordered" evidence="1">
    <location>
        <begin position="113"/>
        <end position="147"/>
    </location>
</feature>
<reference evidence="3 4" key="1">
    <citation type="submission" date="2016-11" db="EMBL/GenBank/DDBJ databases">
        <authorList>
            <person name="Jaros S."/>
            <person name="Januszkiewicz K."/>
            <person name="Wedrychowicz H."/>
        </authorList>
    </citation>
    <scope>NUCLEOTIDE SEQUENCE [LARGE SCALE GENOMIC DNA]</scope>
    <source>
        <strain evidence="3 4">DSM 43832</strain>
    </source>
</reference>
<dbReference type="InterPro" id="IPR038416">
    <property type="entry name" value="Ribosom_S30AE_C_sf"/>
</dbReference>
<dbReference type="AlphaFoldDB" id="A0A1M6S0B5"/>
<feature type="domain" description="Sigma 54 modulation/S30EA ribosomal protein C-terminal" evidence="2">
    <location>
        <begin position="224"/>
        <end position="271"/>
    </location>
</feature>
<dbReference type="GO" id="GO:0043024">
    <property type="term" value="F:ribosomal small subunit binding"/>
    <property type="evidence" value="ECO:0007669"/>
    <property type="project" value="TreeGrafter"/>
</dbReference>
<accession>A0A1M6S0B5</accession>
<feature type="compositionally biased region" description="Basic and acidic residues" evidence="1">
    <location>
        <begin position="126"/>
        <end position="138"/>
    </location>
</feature>
<evidence type="ECO:0000313" key="4">
    <source>
        <dbReference type="Proteomes" id="UP000184363"/>
    </source>
</evidence>
<dbReference type="GO" id="GO:0022627">
    <property type="term" value="C:cytosolic small ribosomal subunit"/>
    <property type="evidence" value="ECO:0007669"/>
    <property type="project" value="TreeGrafter"/>
</dbReference>